<organism evidence="1 2">
    <name type="scientific">Arthrobacter flavus</name>
    <dbReference type="NCBI Taxonomy" id="95172"/>
    <lineage>
        <taxon>Bacteria</taxon>
        <taxon>Bacillati</taxon>
        <taxon>Actinomycetota</taxon>
        <taxon>Actinomycetes</taxon>
        <taxon>Micrococcales</taxon>
        <taxon>Micrococcaceae</taxon>
        <taxon>Arthrobacter</taxon>
    </lineage>
</organism>
<comment type="caution">
    <text evidence="1">The sequence shown here is derived from an EMBL/GenBank/DDBJ whole genome shotgun (WGS) entry which is preliminary data.</text>
</comment>
<dbReference type="EMBL" id="JBHUGA010000017">
    <property type="protein sequence ID" value="MFD1846492.1"/>
    <property type="molecule type" value="Genomic_DNA"/>
</dbReference>
<keyword evidence="2" id="KW-1185">Reference proteome</keyword>
<evidence type="ECO:0000313" key="2">
    <source>
        <dbReference type="Proteomes" id="UP001597307"/>
    </source>
</evidence>
<sequence length="134" mass="14319">MGLDEWEFDLAYDLANGPGTPSLLTLASCGSPAASRKIIQIAQRLVGKSGWPLYELVAGQVAAGPLREEGFLILKDVRRPVPEAVPALVAAHQHLITRSIPVGLLVVGSVSGIKDLRRHPVMGFLSRAYLVDLA</sequence>
<dbReference type="Proteomes" id="UP001597307">
    <property type="component" value="Unassembled WGS sequence"/>
</dbReference>
<evidence type="ECO:0000313" key="1">
    <source>
        <dbReference type="EMBL" id="MFD1846492.1"/>
    </source>
</evidence>
<gene>
    <name evidence="1" type="ORF">ACFSFX_07775</name>
</gene>
<protein>
    <submittedName>
        <fullName evidence="1">Uncharacterized protein</fullName>
    </submittedName>
</protein>
<name>A0ABW4Q711_9MICC</name>
<proteinExistence type="predicted"/>
<reference evidence="2" key="1">
    <citation type="journal article" date="2019" name="Int. J. Syst. Evol. Microbiol.">
        <title>The Global Catalogue of Microorganisms (GCM) 10K type strain sequencing project: providing services to taxonomists for standard genome sequencing and annotation.</title>
        <authorList>
            <consortium name="The Broad Institute Genomics Platform"/>
            <consortium name="The Broad Institute Genome Sequencing Center for Infectious Disease"/>
            <person name="Wu L."/>
            <person name="Ma J."/>
        </authorList>
    </citation>
    <scope>NUCLEOTIDE SEQUENCE [LARGE SCALE GENOMIC DNA]</scope>
    <source>
        <strain evidence="2">JCM 11496</strain>
    </source>
</reference>
<accession>A0ABW4Q711</accession>
<dbReference type="RefSeq" id="WP_343878385.1">
    <property type="nucleotide sequence ID" value="NZ_BAAAIJ010000015.1"/>
</dbReference>